<dbReference type="Gene3D" id="3.10.560.10">
    <property type="entry name" value="Outer membrane lipoprotein wza domain like"/>
    <property type="match status" value="1"/>
</dbReference>
<gene>
    <name evidence="4" type="ORF">NAF29_02480</name>
</gene>
<dbReference type="PANTHER" id="PTHR33619:SF3">
    <property type="entry name" value="POLYSACCHARIDE EXPORT PROTEIN GFCE-RELATED"/>
    <property type="match status" value="1"/>
</dbReference>
<dbReference type="InterPro" id="IPR049712">
    <property type="entry name" value="Poly_export"/>
</dbReference>
<sequence length="193" mass="21656">MTTRSMVKRCSKRIVWLRSVMMCVVMALMLNGVSGAAYALGKSYLLGPGDRIKVHVYNESDLSIETEIGRSGNISFPFLGEVRAEGFTVLQLAQEIERGLLGDYLVDPHVQVSVVQYRPFFIHGQVNSPGGYPYQPGLTIDMAIALAGGLKERASKDKWFIRRATEEHEKRYKAKRETFVMAGDIIEISESFF</sequence>
<dbReference type="RefSeq" id="WP_251259899.1">
    <property type="nucleotide sequence ID" value="NZ_JAMQGP010000001.1"/>
</dbReference>
<dbReference type="AlphaFoldDB" id="A0AA42B6K0"/>
<dbReference type="InterPro" id="IPR019554">
    <property type="entry name" value="Soluble_ligand-bd"/>
</dbReference>
<dbReference type="Proteomes" id="UP001165393">
    <property type="component" value="Unassembled WGS sequence"/>
</dbReference>
<comment type="caution">
    <text evidence="4">The sequence shown here is derived from an EMBL/GenBank/DDBJ whole genome shotgun (WGS) entry which is preliminary data.</text>
</comment>
<reference evidence="4 5" key="1">
    <citation type="journal article" date="2013" name="Antonie Van Leeuwenhoek">
        <title>Echinimonas agarilytica gen. nov., sp. nov., a new gammaproteobacterium isolated from the sea urchin Strongylocentrotus intermedius.</title>
        <authorList>
            <person name="Nedashkovskaya O.I."/>
            <person name="Stenkova A.M."/>
            <person name="Zhukova N.V."/>
            <person name="Van Trappen S."/>
            <person name="Lee J.S."/>
            <person name="Kim S.B."/>
        </authorList>
    </citation>
    <scope>NUCLEOTIDE SEQUENCE [LARGE SCALE GENOMIC DNA]</scope>
    <source>
        <strain evidence="4 5">KMM 6351</strain>
    </source>
</reference>
<dbReference type="Pfam" id="PF02563">
    <property type="entry name" value="Poly_export"/>
    <property type="match status" value="1"/>
</dbReference>
<evidence type="ECO:0000313" key="5">
    <source>
        <dbReference type="Proteomes" id="UP001165393"/>
    </source>
</evidence>
<dbReference type="GO" id="GO:0015159">
    <property type="term" value="F:polysaccharide transmembrane transporter activity"/>
    <property type="evidence" value="ECO:0007669"/>
    <property type="project" value="InterPro"/>
</dbReference>
<proteinExistence type="predicted"/>
<dbReference type="Pfam" id="PF10531">
    <property type="entry name" value="SLBB"/>
    <property type="match status" value="1"/>
</dbReference>
<keyword evidence="5" id="KW-1185">Reference proteome</keyword>
<dbReference type="Gene3D" id="3.30.1950.10">
    <property type="entry name" value="wza like domain"/>
    <property type="match status" value="1"/>
</dbReference>
<dbReference type="InterPro" id="IPR003715">
    <property type="entry name" value="Poly_export_N"/>
</dbReference>
<evidence type="ECO:0000256" key="1">
    <source>
        <dbReference type="ARBA" id="ARBA00022729"/>
    </source>
</evidence>
<evidence type="ECO:0000259" key="2">
    <source>
        <dbReference type="Pfam" id="PF02563"/>
    </source>
</evidence>
<evidence type="ECO:0000313" key="4">
    <source>
        <dbReference type="EMBL" id="MCM2678536.1"/>
    </source>
</evidence>
<name>A0AA42B6K0_9GAMM</name>
<feature type="domain" description="Polysaccharide export protein N-terminal" evidence="2">
    <location>
        <begin position="42"/>
        <end position="114"/>
    </location>
</feature>
<organism evidence="4 5">
    <name type="scientific">Echinimonas agarilytica</name>
    <dbReference type="NCBI Taxonomy" id="1215918"/>
    <lineage>
        <taxon>Bacteria</taxon>
        <taxon>Pseudomonadati</taxon>
        <taxon>Pseudomonadota</taxon>
        <taxon>Gammaproteobacteria</taxon>
        <taxon>Alteromonadales</taxon>
        <taxon>Echinimonadaceae</taxon>
        <taxon>Echinimonas</taxon>
    </lineage>
</organism>
<dbReference type="PANTHER" id="PTHR33619">
    <property type="entry name" value="POLYSACCHARIDE EXPORT PROTEIN GFCE-RELATED"/>
    <property type="match status" value="1"/>
</dbReference>
<keyword evidence="1" id="KW-0732">Signal</keyword>
<dbReference type="EMBL" id="JAMQGP010000001">
    <property type="protein sequence ID" value="MCM2678536.1"/>
    <property type="molecule type" value="Genomic_DNA"/>
</dbReference>
<protein>
    <submittedName>
        <fullName evidence="4">Polysaccharide export protein</fullName>
    </submittedName>
</protein>
<accession>A0AA42B6K0</accession>
<feature type="domain" description="Soluble ligand binding" evidence="3">
    <location>
        <begin position="120"/>
        <end position="166"/>
    </location>
</feature>
<evidence type="ECO:0000259" key="3">
    <source>
        <dbReference type="Pfam" id="PF10531"/>
    </source>
</evidence>